<name>A0A1F4UQV3_UNCKA</name>
<protein>
    <submittedName>
        <fullName evidence="1">Uncharacterized protein</fullName>
    </submittedName>
</protein>
<sequence>MSGLVDAVIAVAGLAERLFNKETNVADVPQEISKDIILGELLARRFVGMKTKDDSYDGLLEFGPGLKTVRMQYTPLQPVPPTEPDTSNTPWIDVPEEVTQALLRL</sequence>
<organism evidence="1 2">
    <name type="scientific">candidate division WWE3 bacterium RIFCSPHIGHO2_01_FULL_42_13</name>
    <dbReference type="NCBI Taxonomy" id="1802617"/>
    <lineage>
        <taxon>Bacteria</taxon>
        <taxon>Katanobacteria</taxon>
    </lineage>
</organism>
<gene>
    <name evidence="1" type="ORF">A2886_01900</name>
</gene>
<comment type="caution">
    <text evidence="1">The sequence shown here is derived from an EMBL/GenBank/DDBJ whole genome shotgun (WGS) entry which is preliminary data.</text>
</comment>
<proteinExistence type="predicted"/>
<reference evidence="1 2" key="1">
    <citation type="journal article" date="2016" name="Nat. Commun.">
        <title>Thousands of microbial genomes shed light on interconnected biogeochemical processes in an aquifer system.</title>
        <authorList>
            <person name="Anantharaman K."/>
            <person name="Brown C.T."/>
            <person name="Hug L.A."/>
            <person name="Sharon I."/>
            <person name="Castelle C.J."/>
            <person name="Probst A.J."/>
            <person name="Thomas B.C."/>
            <person name="Singh A."/>
            <person name="Wilkins M.J."/>
            <person name="Karaoz U."/>
            <person name="Brodie E.L."/>
            <person name="Williams K.H."/>
            <person name="Hubbard S.S."/>
            <person name="Banfield J.F."/>
        </authorList>
    </citation>
    <scope>NUCLEOTIDE SEQUENCE [LARGE SCALE GENOMIC DNA]</scope>
</reference>
<dbReference type="EMBL" id="MEVA01000012">
    <property type="protein sequence ID" value="OGC47357.1"/>
    <property type="molecule type" value="Genomic_DNA"/>
</dbReference>
<dbReference type="STRING" id="1802617.A2886_01900"/>
<evidence type="ECO:0000313" key="1">
    <source>
        <dbReference type="EMBL" id="OGC47357.1"/>
    </source>
</evidence>
<dbReference type="Proteomes" id="UP000176608">
    <property type="component" value="Unassembled WGS sequence"/>
</dbReference>
<dbReference type="AlphaFoldDB" id="A0A1F4UQV3"/>
<accession>A0A1F4UQV3</accession>
<evidence type="ECO:0000313" key="2">
    <source>
        <dbReference type="Proteomes" id="UP000176608"/>
    </source>
</evidence>